<feature type="domain" description="Peptidase S26" evidence="8">
    <location>
        <begin position="116"/>
        <end position="151"/>
    </location>
</feature>
<reference evidence="9" key="1">
    <citation type="submission" date="2022-07" db="EMBL/GenBank/DDBJ databases">
        <title>Phylogenomic reconstructions and comparative analyses of Kickxellomycotina fungi.</title>
        <authorList>
            <person name="Reynolds N.K."/>
            <person name="Stajich J.E."/>
            <person name="Barry K."/>
            <person name="Grigoriev I.V."/>
            <person name="Crous P."/>
            <person name="Smith M.E."/>
        </authorList>
    </citation>
    <scope>NUCLEOTIDE SEQUENCE</scope>
    <source>
        <strain evidence="9">NRRL 3115</strain>
    </source>
</reference>
<comment type="similarity">
    <text evidence="6">Belongs to the peptidase S26 family. IMP1 subfamily.</text>
</comment>
<feature type="active site" evidence="7">
    <location>
        <position position="93"/>
    </location>
</feature>
<dbReference type="SUPFAM" id="SSF51306">
    <property type="entry name" value="LexA/Signal peptidase"/>
    <property type="match status" value="1"/>
</dbReference>
<evidence type="ECO:0000256" key="3">
    <source>
        <dbReference type="ARBA" id="ARBA00022801"/>
    </source>
</evidence>
<proteinExistence type="inferred from homology"/>
<dbReference type="PANTHER" id="PTHR12383">
    <property type="entry name" value="PROTEASE FAMILY S26 MITOCHONDRIAL INNER MEMBRANE PROTEASE-RELATED"/>
    <property type="match status" value="1"/>
</dbReference>
<dbReference type="Gene3D" id="2.10.109.10">
    <property type="entry name" value="Umud Fragment, subunit A"/>
    <property type="match status" value="1"/>
</dbReference>
<keyword evidence="2" id="KW-0999">Mitochondrion inner membrane</keyword>
<dbReference type="OrthoDB" id="308440at2759"/>
<keyword evidence="3" id="KW-0378">Hydrolase</keyword>
<organism evidence="9 10">
    <name type="scientific">Coemansia spiralis</name>
    <dbReference type="NCBI Taxonomy" id="417178"/>
    <lineage>
        <taxon>Eukaryota</taxon>
        <taxon>Fungi</taxon>
        <taxon>Fungi incertae sedis</taxon>
        <taxon>Zoopagomycota</taxon>
        <taxon>Kickxellomycotina</taxon>
        <taxon>Kickxellomycetes</taxon>
        <taxon>Kickxellales</taxon>
        <taxon>Kickxellaceae</taxon>
        <taxon>Coemansia</taxon>
    </lineage>
</organism>
<feature type="domain" description="Peptidase S26" evidence="8">
    <location>
        <begin position="21"/>
        <end position="106"/>
    </location>
</feature>
<dbReference type="GO" id="GO:0006627">
    <property type="term" value="P:protein processing involved in protein targeting to mitochondrion"/>
    <property type="evidence" value="ECO:0007669"/>
    <property type="project" value="TreeGrafter"/>
</dbReference>
<evidence type="ECO:0000256" key="2">
    <source>
        <dbReference type="ARBA" id="ARBA00022792"/>
    </source>
</evidence>
<dbReference type="PRINTS" id="PR00727">
    <property type="entry name" value="LEADERPTASE"/>
</dbReference>
<dbReference type="Pfam" id="PF10502">
    <property type="entry name" value="Peptidase_S26"/>
    <property type="match status" value="2"/>
</dbReference>
<comment type="subcellular location">
    <subcellularLocation>
        <location evidence="1">Mitochondrion inner membrane</location>
    </subcellularLocation>
</comment>
<evidence type="ECO:0000256" key="1">
    <source>
        <dbReference type="ARBA" id="ARBA00004273"/>
    </source>
</evidence>
<dbReference type="GO" id="GO:0004252">
    <property type="term" value="F:serine-type endopeptidase activity"/>
    <property type="evidence" value="ECO:0007669"/>
    <property type="project" value="InterPro"/>
</dbReference>
<accession>A0A9W8GCU9</accession>
<dbReference type="GO" id="GO:0042720">
    <property type="term" value="C:mitochondrial inner membrane peptidase complex"/>
    <property type="evidence" value="ECO:0007669"/>
    <property type="project" value="TreeGrafter"/>
</dbReference>
<dbReference type="InterPro" id="IPR000223">
    <property type="entry name" value="Pept_S26A_signal_pept_1"/>
</dbReference>
<sequence length="183" mass="20238">MVVRNAGSNFWKLTKETLRNTVFYGVPAACFLHTVFDYVGEIAPSRGPSMLPTINIVGDFLLVERLPGWRKRIKIGEIVTFVSPLNPQKRASKRVLGMPGDVVCVDPTMDKLAFVVVPRGHVWLQGDNYSNSTDSRTYGPVPMGLLRGRVLGCFLPSMRLLPSVAEIIPGHFEDPPSTNNISK</sequence>
<dbReference type="EMBL" id="JANBTW010000010">
    <property type="protein sequence ID" value="KAJ2679641.1"/>
    <property type="molecule type" value="Genomic_DNA"/>
</dbReference>
<keyword evidence="4" id="KW-0496">Mitochondrion</keyword>
<feature type="active site" evidence="7">
    <location>
        <position position="49"/>
    </location>
</feature>
<keyword evidence="5" id="KW-0472">Membrane</keyword>
<dbReference type="Proteomes" id="UP001151518">
    <property type="component" value="Unassembled WGS sequence"/>
</dbReference>
<comment type="caution">
    <text evidence="9">The sequence shown here is derived from an EMBL/GenBank/DDBJ whole genome shotgun (WGS) entry which is preliminary data.</text>
</comment>
<evidence type="ECO:0000256" key="5">
    <source>
        <dbReference type="ARBA" id="ARBA00023136"/>
    </source>
</evidence>
<dbReference type="PANTHER" id="PTHR12383:SF16">
    <property type="entry name" value="MITOCHONDRIAL INNER MEMBRANE PROTEASE SUBUNIT 1"/>
    <property type="match status" value="1"/>
</dbReference>
<evidence type="ECO:0000313" key="10">
    <source>
        <dbReference type="Proteomes" id="UP001151518"/>
    </source>
</evidence>
<dbReference type="CDD" id="cd06530">
    <property type="entry name" value="S26_SPase_I"/>
    <property type="match status" value="1"/>
</dbReference>
<dbReference type="InterPro" id="IPR052064">
    <property type="entry name" value="Mito_IMP1_subunit"/>
</dbReference>
<evidence type="ECO:0000256" key="4">
    <source>
        <dbReference type="ARBA" id="ARBA00023128"/>
    </source>
</evidence>
<evidence type="ECO:0000256" key="6">
    <source>
        <dbReference type="ARBA" id="ARBA00038445"/>
    </source>
</evidence>
<dbReference type="PROSITE" id="PS00760">
    <property type="entry name" value="SPASE_I_2"/>
    <property type="match status" value="1"/>
</dbReference>
<dbReference type="InterPro" id="IPR036286">
    <property type="entry name" value="LexA/Signal_pep-like_sf"/>
</dbReference>
<dbReference type="InterPro" id="IPR019757">
    <property type="entry name" value="Pept_S26A_signal_pept_1_Lys-AS"/>
</dbReference>
<evidence type="ECO:0000313" key="9">
    <source>
        <dbReference type="EMBL" id="KAJ2679641.1"/>
    </source>
</evidence>
<evidence type="ECO:0000256" key="7">
    <source>
        <dbReference type="PIRSR" id="PIRSR600223-1"/>
    </source>
</evidence>
<dbReference type="InterPro" id="IPR019533">
    <property type="entry name" value="Peptidase_S26"/>
</dbReference>
<dbReference type="GO" id="GO:0006465">
    <property type="term" value="P:signal peptide processing"/>
    <property type="evidence" value="ECO:0007669"/>
    <property type="project" value="InterPro"/>
</dbReference>
<dbReference type="AlphaFoldDB" id="A0A9W8GCU9"/>
<protein>
    <recommendedName>
        <fullName evidence="8">Peptidase S26 domain-containing protein</fullName>
    </recommendedName>
</protein>
<gene>
    <name evidence="9" type="ORF">GGI25_001331</name>
</gene>
<name>A0A9W8GCU9_9FUNG</name>
<evidence type="ECO:0000259" key="8">
    <source>
        <dbReference type="Pfam" id="PF10502"/>
    </source>
</evidence>